<dbReference type="InterPro" id="IPR013653">
    <property type="entry name" value="GCN5-like_dom"/>
</dbReference>
<dbReference type="PANTHER" id="PTHR20958">
    <property type="entry name" value="GLYCINE N-ACYLTRANSFERASE-LIKE PROTEIN"/>
    <property type="match status" value="1"/>
</dbReference>
<gene>
    <name evidence="2" type="ORF">O3P69_016659</name>
</gene>
<dbReference type="InterPro" id="IPR000182">
    <property type="entry name" value="GNAT_dom"/>
</dbReference>
<evidence type="ECO:0000259" key="1">
    <source>
        <dbReference type="PROSITE" id="PS51186"/>
    </source>
</evidence>
<dbReference type="PANTHER" id="PTHR20958:SF6">
    <property type="entry name" value="GLYCINE N-ACYLTRANSFERASE-LIKE PROTEIN"/>
    <property type="match status" value="1"/>
</dbReference>
<sequence length="344" mass="38418">MATGALILSLDERDWPTFPQQISDLSDSDPKVRKECVAKASFTTMFSQSNTTLRQVGEEELDILKERLACHLPHSLIVYGSVSLASHYGIHYLHPTSILVPADPCPSCLTITALISKGVQCIGVFWSPAEHTALDVARFLFHIPDLNRSQPVLLMGCASILQLSSLGIVGGQRLHVQVKFQGHIYNLETPAILDIKLSPQYYMSSLKEEDALMVWTHWKANYFDTEDGIRHDIAHLPSVSIRKRSPTDSVESLQKEAGENLVSWIRTTKNGWMGNTFTQLQHRRKGLASKATLALAHQLLQKGLLAYVVIENNNTASMKFHDALGFKWQCAFCTLELLPVDKNI</sequence>
<dbReference type="GO" id="GO:0016747">
    <property type="term" value="F:acyltransferase activity, transferring groups other than amino-acyl groups"/>
    <property type="evidence" value="ECO:0007669"/>
    <property type="project" value="InterPro"/>
</dbReference>
<dbReference type="InterPro" id="IPR016181">
    <property type="entry name" value="Acyl_CoA_acyltransferase"/>
</dbReference>
<proteinExistence type="predicted"/>
<feature type="domain" description="N-acetyltransferase" evidence="1">
    <location>
        <begin position="201"/>
        <end position="344"/>
    </location>
</feature>
<dbReference type="Gene3D" id="3.40.630.30">
    <property type="match status" value="1"/>
</dbReference>
<dbReference type="Proteomes" id="UP001487740">
    <property type="component" value="Unassembled WGS sequence"/>
</dbReference>
<organism evidence="2 3">
    <name type="scientific">Scylla paramamosain</name>
    <name type="common">Mud crab</name>
    <dbReference type="NCBI Taxonomy" id="85552"/>
    <lineage>
        <taxon>Eukaryota</taxon>
        <taxon>Metazoa</taxon>
        <taxon>Ecdysozoa</taxon>
        <taxon>Arthropoda</taxon>
        <taxon>Crustacea</taxon>
        <taxon>Multicrustacea</taxon>
        <taxon>Malacostraca</taxon>
        <taxon>Eumalacostraca</taxon>
        <taxon>Eucarida</taxon>
        <taxon>Decapoda</taxon>
        <taxon>Pleocyemata</taxon>
        <taxon>Brachyura</taxon>
        <taxon>Eubrachyura</taxon>
        <taxon>Portunoidea</taxon>
        <taxon>Portunidae</taxon>
        <taxon>Portuninae</taxon>
        <taxon>Scylla</taxon>
    </lineage>
</organism>
<reference evidence="2 3" key="1">
    <citation type="submission" date="2023-03" db="EMBL/GenBank/DDBJ databases">
        <title>High-quality genome of Scylla paramamosain provides insights in environmental adaptation.</title>
        <authorList>
            <person name="Zhang L."/>
        </authorList>
    </citation>
    <scope>NUCLEOTIDE SEQUENCE [LARGE SCALE GENOMIC DNA]</scope>
    <source>
        <strain evidence="2">LZ_2023a</strain>
        <tissue evidence="2">Muscle</tissue>
    </source>
</reference>
<dbReference type="AlphaFoldDB" id="A0AAW0SYZ9"/>
<evidence type="ECO:0000313" key="3">
    <source>
        <dbReference type="Proteomes" id="UP001487740"/>
    </source>
</evidence>
<name>A0AAW0SYZ9_SCYPA</name>
<dbReference type="InterPro" id="IPR053225">
    <property type="entry name" value="Acyl-CoA_N-acyltransferase"/>
</dbReference>
<dbReference type="Pfam" id="PF08445">
    <property type="entry name" value="FR47"/>
    <property type="match status" value="1"/>
</dbReference>
<accession>A0AAW0SYZ9</accession>
<keyword evidence="3" id="KW-1185">Reference proteome</keyword>
<dbReference type="EMBL" id="JARAKH010000042">
    <property type="protein sequence ID" value="KAK8380169.1"/>
    <property type="molecule type" value="Genomic_DNA"/>
</dbReference>
<comment type="caution">
    <text evidence="2">The sequence shown here is derived from an EMBL/GenBank/DDBJ whole genome shotgun (WGS) entry which is preliminary data.</text>
</comment>
<evidence type="ECO:0000313" key="2">
    <source>
        <dbReference type="EMBL" id="KAK8380169.1"/>
    </source>
</evidence>
<dbReference type="PROSITE" id="PS51186">
    <property type="entry name" value="GNAT"/>
    <property type="match status" value="1"/>
</dbReference>
<protein>
    <recommendedName>
        <fullName evidence="1">N-acetyltransferase domain-containing protein</fullName>
    </recommendedName>
</protein>
<dbReference type="SUPFAM" id="SSF55729">
    <property type="entry name" value="Acyl-CoA N-acyltransferases (Nat)"/>
    <property type="match status" value="1"/>
</dbReference>